<accession>A0A098BJY4</accession>
<evidence type="ECO:0000313" key="2">
    <source>
        <dbReference type="EMBL" id="CDZ87991.1"/>
    </source>
</evidence>
<feature type="region of interest" description="Disordered" evidence="1">
    <location>
        <begin position="1"/>
        <end position="74"/>
    </location>
</feature>
<name>A0A098BJY4_9NOCA</name>
<dbReference type="EMBL" id="CCSD01000047">
    <property type="protein sequence ID" value="CDZ87991.1"/>
    <property type="molecule type" value="Genomic_DNA"/>
</dbReference>
<gene>
    <name evidence="2" type="ORF">RHRU231_370008</name>
</gene>
<feature type="compositionally biased region" description="Basic and acidic residues" evidence="1">
    <location>
        <begin position="40"/>
        <end position="49"/>
    </location>
</feature>
<dbReference type="Proteomes" id="UP000042997">
    <property type="component" value="Unassembled WGS sequence"/>
</dbReference>
<evidence type="ECO:0000256" key="1">
    <source>
        <dbReference type="SAM" id="MobiDB-lite"/>
    </source>
</evidence>
<protein>
    <submittedName>
        <fullName evidence="2">Uncharacterized protein</fullName>
    </submittedName>
</protein>
<reference evidence="2 3" key="1">
    <citation type="journal article" date="2014" name="Genome Announc.">
        <title>Draft Genome Sequence of Propane- and Butane-Oxidizing Actinobacterium Rhodococcus ruber IEGM 231.</title>
        <authorList>
            <person name="Ivshina I.B."/>
            <person name="Kuyukina M.S."/>
            <person name="Krivoruchko A.V."/>
            <person name="Barbe V."/>
            <person name="Fischer C."/>
        </authorList>
    </citation>
    <scope>NUCLEOTIDE SEQUENCE [LARGE SCALE GENOMIC DNA]</scope>
</reference>
<proteinExistence type="predicted"/>
<evidence type="ECO:0000313" key="3">
    <source>
        <dbReference type="Proteomes" id="UP000042997"/>
    </source>
</evidence>
<organism evidence="2 3">
    <name type="scientific">Rhodococcus ruber</name>
    <dbReference type="NCBI Taxonomy" id="1830"/>
    <lineage>
        <taxon>Bacteria</taxon>
        <taxon>Bacillati</taxon>
        <taxon>Actinomycetota</taxon>
        <taxon>Actinomycetes</taxon>
        <taxon>Mycobacteriales</taxon>
        <taxon>Nocardiaceae</taxon>
        <taxon>Rhodococcus</taxon>
    </lineage>
</organism>
<sequence length="606" mass="65971">MRGCSAGSARRMSHRRRLPQDTAGFGRGSGRPRRGPARSVAEHQCRTERSAGSAVDHPGGGRHDVARGEQPGDDAIVDVEDRAVGVGARAALRAERAAVDLHRVEGRPRDRPQGGFHARVLVLVTDEAVVHALAAVVFAVVTPSHVLVPVGHRRLERGRGDLDLPCEIGEGVRTHHPLRCFRTRRGPERSVLLDMVGVEDQPAGLVRVVEVVCVEMMERTAEGVVVGCLVGEPASVPVHHDRMRRSPFPVYELDRLRAVRPLPGQHRDRRPPCLAHVAELRADTHRHAQTVPRARGDRGRVRQRPPQEVAPQTLVPFEAAGGKDDAVLGEHVVRAAPPLEPHTCDAAGLVLDQPHAALAGVHRHALVETALEQCRDHATAETLHVVALALLLHVGRKVAGATADGGLRDRHTTRDPDELVLPPAEVDEAEQLRFERASAVRHATGPLGVVVGVPGDEAHLQRCGVEPLQQFGNRVDERLGEFGQDHPVRQRLEVGEGPLTRVGDSRLPRVPVVRQPRHGARQARGAAEQFALLEHAHPGAAPGSRQRGAQSGGSAAEHDDVVLGRFFVVLHRNPSLGWFSRRRRTDSVDAVRPAWWDARARVLSQR</sequence>
<dbReference type="AlphaFoldDB" id="A0A098BJY4"/>